<evidence type="ECO:0000256" key="1">
    <source>
        <dbReference type="SAM" id="Phobius"/>
    </source>
</evidence>
<evidence type="ECO:0000313" key="3">
    <source>
        <dbReference type="EMBL" id="GAA4891106.1"/>
    </source>
</evidence>
<name>A0ABP9EZP2_9ACTN</name>
<gene>
    <name evidence="3" type="ORF">GCM10025789_04750</name>
</gene>
<evidence type="ECO:0000259" key="2">
    <source>
        <dbReference type="Pfam" id="PF02517"/>
    </source>
</evidence>
<keyword evidence="4" id="KW-1185">Reference proteome</keyword>
<protein>
    <submittedName>
        <fullName evidence="3">Type II CAAX endopeptidase family protein</fullName>
    </submittedName>
</protein>
<dbReference type="InterPro" id="IPR003675">
    <property type="entry name" value="Rce1/LyrA-like_dom"/>
</dbReference>
<keyword evidence="1" id="KW-0472">Membrane</keyword>
<evidence type="ECO:0000313" key="4">
    <source>
        <dbReference type="Proteomes" id="UP001501521"/>
    </source>
</evidence>
<keyword evidence="1" id="KW-1133">Transmembrane helix</keyword>
<reference evidence="4" key="1">
    <citation type="journal article" date="2019" name="Int. J. Syst. Evol. Microbiol.">
        <title>The Global Catalogue of Microorganisms (GCM) 10K type strain sequencing project: providing services to taxonomists for standard genome sequencing and annotation.</title>
        <authorList>
            <consortium name="The Broad Institute Genomics Platform"/>
            <consortium name="The Broad Institute Genome Sequencing Center for Infectious Disease"/>
            <person name="Wu L."/>
            <person name="Ma J."/>
        </authorList>
    </citation>
    <scope>NUCLEOTIDE SEQUENCE [LARGE SCALE GENOMIC DNA]</scope>
    <source>
        <strain evidence="4">JCM 19125</strain>
    </source>
</reference>
<keyword evidence="1" id="KW-0812">Transmembrane</keyword>
<dbReference type="RefSeq" id="WP_345578410.1">
    <property type="nucleotide sequence ID" value="NZ_BAABLV010000008.1"/>
</dbReference>
<proteinExistence type="predicted"/>
<dbReference type="EMBL" id="BAABLV010000008">
    <property type="protein sequence ID" value="GAA4891106.1"/>
    <property type="molecule type" value="Genomic_DNA"/>
</dbReference>
<feature type="transmembrane region" description="Helical" evidence="1">
    <location>
        <begin position="18"/>
        <end position="38"/>
    </location>
</feature>
<feature type="transmembrane region" description="Helical" evidence="1">
    <location>
        <begin position="111"/>
        <end position="139"/>
    </location>
</feature>
<comment type="caution">
    <text evidence="3">The sequence shown here is derived from an EMBL/GenBank/DDBJ whole genome shotgun (WGS) entry which is preliminary data.</text>
</comment>
<dbReference type="Pfam" id="PF02517">
    <property type="entry name" value="Rce1-like"/>
    <property type="match status" value="1"/>
</dbReference>
<feature type="transmembrane region" description="Helical" evidence="1">
    <location>
        <begin position="240"/>
        <end position="259"/>
    </location>
</feature>
<accession>A0ABP9EZP2</accession>
<organism evidence="3 4">
    <name type="scientific">Tessaracoccus lubricantis</name>
    <dbReference type="NCBI Taxonomy" id="545543"/>
    <lineage>
        <taxon>Bacteria</taxon>
        <taxon>Bacillati</taxon>
        <taxon>Actinomycetota</taxon>
        <taxon>Actinomycetes</taxon>
        <taxon>Propionibacteriales</taxon>
        <taxon>Propionibacteriaceae</taxon>
        <taxon>Tessaracoccus</taxon>
    </lineage>
</organism>
<feature type="transmembrane region" description="Helical" evidence="1">
    <location>
        <begin position="67"/>
        <end position="90"/>
    </location>
</feature>
<feature type="domain" description="CAAX prenyl protease 2/Lysostaphin resistance protein A-like" evidence="2">
    <location>
        <begin position="152"/>
        <end position="243"/>
    </location>
</feature>
<feature type="transmembrane region" description="Helical" evidence="1">
    <location>
        <begin position="211"/>
        <end position="228"/>
    </location>
</feature>
<dbReference type="Proteomes" id="UP001501521">
    <property type="component" value="Unassembled WGS sequence"/>
</dbReference>
<sequence length="261" mass="28773">MTETLSPHPGPARLRTEIAVVLLISLGQSAVYSILSIINKLTRPEPLAQQVTRMNVSTTPDRPWLDLAYQVAGLVFPLMPVVLVLFLLAVHHRPEEGPWRVMGFDLRRPAFDLAWGFGVFVVIGVGGLAFYLCTLAAGINTQVQPANLADNWWTVPVLLGRAVMNGVLEEVVMVGYLFTRWAQRGGRMWVVVVGSALVRAAYHLYQGFGGFLGNLVMGLVFGWLYLRIKRVMPLVIVHSLLDVVAFLGIGLLPVVMGWFGL</sequence>